<evidence type="ECO:0000313" key="2">
    <source>
        <dbReference type="EMBL" id="MBO1902077.1"/>
    </source>
</evidence>
<proteinExistence type="predicted"/>
<dbReference type="EMBL" id="JAGDYM010000010">
    <property type="protein sequence ID" value="MBO1902077.1"/>
    <property type="molecule type" value="Genomic_DNA"/>
</dbReference>
<dbReference type="AlphaFoldDB" id="A0A939MNZ3"/>
<name>A0A939MNZ3_9MICO</name>
<reference evidence="2" key="1">
    <citation type="submission" date="2021-03" db="EMBL/GenBank/DDBJ databases">
        <title>Leucobacter chromiisoli sp. nov., isolated from chromium-containing soil of chemical plant.</title>
        <authorList>
            <person name="Xu Z."/>
        </authorList>
    </citation>
    <scope>NUCLEOTIDE SEQUENCE</scope>
    <source>
        <strain evidence="2">S27</strain>
    </source>
</reference>
<accession>A0A939MNZ3</accession>
<keyword evidence="1" id="KW-0732">Signal</keyword>
<evidence type="ECO:0000313" key="3">
    <source>
        <dbReference type="Proteomes" id="UP000664382"/>
    </source>
</evidence>
<comment type="caution">
    <text evidence="2">The sequence shown here is derived from an EMBL/GenBank/DDBJ whole genome shotgun (WGS) entry which is preliminary data.</text>
</comment>
<gene>
    <name evidence="2" type="ORF">J4H92_08975</name>
</gene>
<dbReference type="Proteomes" id="UP000664382">
    <property type="component" value="Unassembled WGS sequence"/>
</dbReference>
<keyword evidence="3" id="KW-1185">Reference proteome</keyword>
<evidence type="ECO:0008006" key="4">
    <source>
        <dbReference type="Google" id="ProtNLM"/>
    </source>
</evidence>
<dbReference type="PROSITE" id="PS51257">
    <property type="entry name" value="PROKAR_LIPOPROTEIN"/>
    <property type="match status" value="1"/>
</dbReference>
<organism evidence="2 3">
    <name type="scientific">Leucobacter weissii</name>
    <dbReference type="NCBI Taxonomy" id="1983706"/>
    <lineage>
        <taxon>Bacteria</taxon>
        <taxon>Bacillati</taxon>
        <taxon>Actinomycetota</taxon>
        <taxon>Actinomycetes</taxon>
        <taxon>Micrococcales</taxon>
        <taxon>Microbacteriaceae</taxon>
        <taxon>Leucobacter</taxon>
    </lineage>
</organism>
<feature type="chain" id="PRO_5039115986" description="Secreted protein" evidence="1">
    <location>
        <begin position="20"/>
        <end position="276"/>
    </location>
</feature>
<feature type="signal peptide" evidence="1">
    <location>
        <begin position="1"/>
        <end position="19"/>
    </location>
</feature>
<dbReference type="RefSeq" id="WP_208097846.1">
    <property type="nucleotide sequence ID" value="NZ_JAGDYM010000010.1"/>
</dbReference>
<sequence>MERTSARIGRGVTAFAALAAATLLVGCASPLTDDDPGEGVPRSEPETLSESYVCGWHRFPASAIEQPRRIADLEPDERAAITGATDDLGEPLELGDLASWIVISANDENIALIRPNSERPPGYPDSVPELAPMPDYEEQSLFRSTKTEGWMYGSNGRCRLTFDLGDLQVPDVVLDPERSPDPDSTELPLLVLDSSCGGDTDMPDRIEVVSVEESDTEVGLLLGTSPLPEGAYACPGFSPTPYTLQLDAPLGDRVVVDLSRVQRLELTDATAAAVEP</sequence>
<protein>
    <recommendedName>
        <fullName evidence="4">Secreted protein</fullName>
    </recommendedName>
</protein>
<evidence type="ECO:0000256" key="1">
    <source>
        <dbReference type="SAM" id="SignalP"/>
    </source>
</evidence>